<sequence>HSGHAMYIELLKNICLRELNNMLHFKFKKSSSICCHVQLTPSDL</sequence>
<dbReference type="Ensembl" id="ENSMALT00000009873.1">
    <property type="protein sequence ID" value="ENSMALP00000009670.1"/>
    <property type="gene ID" value="ENSMALG00000006876.1"/>
</dbReference>
<protein>
    <submittedName>
        <fullName evidence="1">Uncharacterized protein</fullName>
    </submittedName>
</protein>
<accession>A0A3Q3IZX0</accession>
<dbReference type="Proteomes" id="UP000261600">
    <property type="component" value="Unplaced"/>
</dbReference>
<evidence type="ECO:0000313" key="2">
    <source>
        <dbReference type="Proteomes" id="UP000261600"/>
    </source>
</evidence>
<reference evidence="1" key="2">
    <citation type="submission" date="2025-09" db="UniProtKB">
        <authorList>
            <consortium name="Ensembl"/>
        </authorList>
    </citation>
    <scope>IDENTIFICATION</scope>
</reference>
<dbReference type="AlphaFoldDB" id="A0A3Q3IZX0"/>
<reference evidence="1" key="1">
    <citation type="submission" date="2025-08" db="UniProtKB">
        <authorList>
            <consortium name="Ensembl"/>
        </authorList>
    </citation>
    <scope>IDENTIFICATION</scope>
</reference>
<keyword evidence="2" id="KW-1185">Reference proteome</keyword>
<organism evidence="1 2">
    <name type="scientific">Monopterus albus</name>
    <name type="common">Swamp eel</name>
    <dbReference type="NCBI Taxonomy" id="43700"/>
    <lineage>
        <taxon>Eukaryota</taxon>
        <taxon>Metazoa</taxon>
        <taxon>Chordata</taxon>
        <taxon>Craniata</taxon>
        <taxon>Vertebrata</taxon>
        <taxon>Euteleostomi</taxon>
        <taxon>Actinopterygii</taxon>
        <taxon>Neopterygii</taxon>
        <taxon>Teleostei</taxon>
        <taxon>Neoteleostei</taxon>
        <taxon>Acanthomorphata</taxon>
        <taxon>Anabantaria</taxon>
        <taxon>Synbranchiformes</taxon>
        <taxon>Synbranchidae</taxon>
        <taxon>Monopterus</taxon>
    </lineage>
</organism>
<evidence type="ECO:0000313" key="1">
    <source>
        <dbReference type="Ensembl" id="ENSMALP00000009670.1"/>
    </source>
</evidence>
<proteinExistence type="predicted"/>
<name>A0A3Q3IZX0_MONAL</name>